<dbReference type="InterPro" id="IPR011009">
    <property type="entry name" value="Kinase-like_dom_sf"/>
</dbReference>
<gene>
    <name evidence="1" type="ORF">JYB88_06800</name>
</gene>
<dbReference type="AlphaFoldDB" id="A0A975AM03"/>
<dbReference type="PANTHER" id="PTHR37171">
    <property type="entry name" value="SERINE/THREONINE-PROTEIN KINASE YRZF-RELATED"/>
    <property type="match status" value="1"/>
</dbReference>
<accession>A0A975AM03</accession>
<dbReference type="RefSeq" id="WP_207325916.1">
    <property type="nucleotide sequence ID" value="NZ_CP071504.1"/>
</dbReference>
<dbReference type="SUPFAM" id="SSF56112">
    <property type="entry name" value="Protein kinase-like (PK-like)"/>
    <property type="match status" value="1"/>
</dbReference>
<reference evidence="1 2" key="1">
    <citation type="submission" date="2021-03" db="EMBL/GenBank/DDBJ databases">
        <title>Novel species identification of genus Shewanella.</title>
        <authorList>
            <person name="Liu G."/>
            <person name="Zhang Q."/>
        </authorList>
    </citation>
    <scope>NUCLEOTIDE SEQUENCE [LARGE SCALE GENOMIC DNA]</scope>
    <source>
        <strain evidence="1 2">FJAT-53726</strain>
    </source>
</reference>
<dbReference type="PANTHER" id="PTHR37171:SF1">
    <property type="entry name" value="SERINE_THREONINE-PROTEIN KINASE YRZF-RELATED"/>
    <property type="match status" value="1"/>
</dbReference>
<organism evidence="1 2">
    <name type="scientific">Shewanella cyperi</name>
    <dbReference type="NCBI Taxonomy" id="2814292"/>
    <lineage>
        <taxon>Bacteria</taxon>
        <taxon>Pseudomonadati</taxon>
        <taxon>Pseudomonadota</taxon>
        <taxon>Gammaproteobacteria</taxon>
        <taxon>Alteromonadales</taxon>
        <taxon>Shewanellaceae</taxon>
        <taxon>Shewanella</taxon>
    </lineage>
</organism>
<dbReference type="KEGG" id="scyp:JYB88_06800"/>
<dbReference type="Proteomes" id="UP000663281">
    <property type="component" value="Chromosome"/>
</dbReference>
<keyword evidence="2" id="KW-1185">Reference proteome</keyword>
<evidence type="ECO:0000313" key="2">
    <source>
        <dbReference type="Proteomes" id="UP000663281"/>
    </source>
</evidence>
<sequence length="241" mass="27761">MEDAEFSQLVSNVLQDHRGNRITPFEYHGKKYWLKQAEKLEGAMRFMKSDPKQALQREIAALKLLGDKQAPVPRLVDAGNDYLVLEDAGITLNRWLTVEGQPSLQSILNDAAGALAGLHKLQLAHGRPALRDIGWQQGKVTFIDFEASQLGKDLLRQQTRDLLVFVHSLYRYLGPRREMIIEAIGQYCRNGCHHVWLAAQKRLKKWQWLRPFLKPLRHRGGRDLRPVYWVLDHFKHTPGCA</sequence>
<name>A0A975AM03_9GAMM</name>
<dbReference type="InterPro" id="IPR052396">
    <property type="entry name" value="Meiotic_Drive_Suppr_Kinase"/>
</dbReference>
<proteinExistence type="predicted"/>
<protein>
    <submittedName>
        <fullName evidence="1">Serine/threonine protein phosphatase</fullName>
    </submittedName>
</protein>
<evidence type="ECO:0000313" key="1">
    <source>
        <dbReference type="EMBL" id="QSX31336.1"/>
    </source>
</evidence>
<dbReference type="EMBL" id="CP071504">
    <property type="protein sequence ID" value="QSX31336.1"/>
    <property type="molecule type" value="Genomic_DNA"/>
</dbReference>